<protein>
    <submittedName>
        <fullName evidence="1">Uncharacterized protein</fullName>
    </submittedName>
</protein>
<sequence>MACTSHDNYWEDFAVGTRYEHARGRTVSNEDNLAITHQTLNTAQAHFNLDFLSGLMDGVFEERLVMGAVNLAIIIGLTTEDMSENAIADVGMTEIRLTNPVYREDTLYASSEVVDVRESTREDAGLMTYRFTGRKADGTEVATGLRTVMLKKRSHWAEADGNAAGGELDAISA</sequence>
<dbReference type="CDD" id="cd03451">
    <property type="entry name" value="FkbR2"/>
    <property type="match status" value="1"/>
</dbReference>
<dbReference type="Pfam" id="PF19315">
    <property type="entry name" value="MC_hydratase"/>
    <property type="match status" value="1"/>
</dbReference>
<dbReference type="PANTHER" id="PTHR43664">
    <property type="entry name" value="MONOAMINE OXIDASE-RELATED"/>
    <property type="match status" value="1"/>
</dbReference>
<dbReference type="InterPro" id="IPR052342">
    <property type="entry name" value="MCH/BMMD"/>
</dbReference>
<evidence type="ECO:0000313" key="1">
    <source>
        <dbReference type="EMBL" id="GHE91593.1"/>
    </source>
</evidence>
<dbReference type="InterPro" id="IPR048274">
    <property type="entry name" value="MC_hydratase"/>
</dbReference>
<evidence type="ECO:0000313" key="2">
    <source>
        <dbReference type="Proteomes" id="UP000605897"/>
    </source>
</evidence>
<dbReference type="InterPro" id="IPR029069">
    <property type="entry name" value="HotDog_dom_sf"/>
</dbReference>
<organism evidence="1 2">
    <name type="scientific">Amycolatopsis deserti</name>
    <dbReference type="NCBI Taxonomy" id="185696"/>
    <lineage>
        <taxon>Bacteria</taxon>
        <taxon>Bacillati</taxon>
        <taxon>Actinomycetota</taxon>
        <taxon>Actinomycetes</taxon>
        <taxon>Pseudonocardiales</taxon>
        <taxon>Pseudonocardiaceae</taxon>
        <taxon>Amycolatopsis</taxon>
    </lineage>
</organism>
<gene>
    <name evidence="1" type="ORF">GCM10017786_25120</name>
</gene>
<dbReference type="PANTHER" id="PTHR43664:SF1">
    <property type="entry name" value="BETA-METHYLMALYL-COA DEHYDRATASE"/>
    <property type="match status" value="1"/>
</dbReference>
<comment type="caution">
    <text evidence="1">The sequence shown here is derived from an EMBL/GenBank/DDBJ whole genome shotgun (WGS) entry which is preliminary data.</text>
</comment>
<dbReference type="RefSeq" id="WP_191244674.1">
    <property type="nucleotide sequence ID" value="NZ_BNAU01000002.1"/>
</dbReference>
<dbReference type="Proteomes" id="UP000605897">
    <property type="component" value="Unassembled WGS sequence"/>
</dbReference>
<dbReference type="SUPFAM" id="SSF54637">
    <property type="entry name" value="Thioesterase/thiol ester dehydrase-isomerase"/>
    <property type="match status" value="1"/>
</dbReference>
<keyword evidence="2" id="KW-1185">Reference proteome</keyword>
<dbReference type="Gene3D" id="3.10.129.10">
    <property type="entry name" value="Hotdog Thioesterase"/>
    <property type="match status" value="1"/>
</dbReference>
<name>A0ABQ3ISS7_9PSEU</name>
<proteinExistence type="predicted"/>
<dbReference type="EMBL" id="BNAU01000002">
    <property type="protein sequence ID" value="GHE91593.1"/>
    <property type="molecule type" value="Genomic_DNA"/>
</dbReference>
<accession>A0ABQ3ISS7</accession>
<reference evidence="2" key="1">
    <citation type="journal article" date="2019" name="Int. J. Syst. Evol. Microbiol.">
        <title>The Global Catalogue of Microorganisms (GCM) 10K type strain sequencing project: providing services to taxonomists for standard genome sequencing and annotation.</title>
        <authorList>
            <consortium name="The Broad Institute Genomics Platform"/>
            <consortium name="The Broad Institute Genome Sequencing Center for Infectious Disease"/>
            <person name="Wu L."/>
            <person name="Ma J."/>
        </authorList>
    </citation>
    <scope>NUCLEOTIDE SEQUENCE [LARGE SCALE GENOMIC DNA]</scope>
    <source>
        <strain evidence="2">CGMCC 4.7677</strain>
    </source>
</reference>